<evidence type="ECO:0000313" key="2">
    <source>
        <dbReference type="Proteomes" id="UP000003752"/>
    </source>
</evidence>
<comment type="caution">
    <text evidence="1">The sequence shown here is derived from an EMBL/GenBank/DDBJ whole genome shotgun (WGS) entry which is preliminary data.</text>
</comment>
<dbReference type="AlphaFoldDB" id="C0XMZ0"/>
<name>C0XMZ0_LENH9</name>
<dbReference type="HOGENOM" id="CLU_2035080_0_0_9"/>
<accession>C0XMZ0</accession>
<sequence>MNVTKQRIINDLINIMTDHQDSAIRNLSMRILKNGNQNRTVHPTPFPEESIPSNHSLACFNVAAELTNLMMNNVDMTKLIVKKYTPGIVDALVHRNPTDYNNPHNVERVINNWLGIKTTEH</sequence>
<dbReference type="PATRIC" id="fig|1423757.3.peg.1228"/>
<dbReference type="Proteomes" id="UP000003752">
    <property type="component" value="Unassembled WGS sequence"/>
</dbReference>
<dbReference type="EMBL" id="ACGP01000221">
    <property type="protein sequence ID" value="EEI23251.1"/>
    <property type="molecule type" value="Genomic_DNA"/>
</dbReference>
<organism evidence="1 2">
    <name type="scientific">Lentilactobacillus hilgardii (strain ATCC 8290 / DSM 20176 / CCUG 30140 / JCM 1155 / KCTC 3500 / NBRC 15886 / NCIMB 8040 / NRRL B-1843 / 9)</name>
    <dbReference type="NCBI Taxonomy" id="1423757"/>
    <lineage>
        <taxon>Bacteria</taxon>
        <taxon>Bacillati</taxon>
        <taxon>Bacillota</taxon>
        <taxon>Bacilli</taxon>
        <taxon>Lactobacillales</taxon>
        <taxon>Lactobacillaceae</taxon>
        <taxon>Lentilactobacillus</taxon>
    </lineage>
</organism>
<proteinExistence type="predicted"/>
<protein>
    <submittedName>
        <fullName evidence="1">Uncharacterized protein</fullName>
    </submittedName>
</protein>
<dbReference type="RefSeq" id="WP_003635828.1">
    <property type="nucleotide sequence ID" value="NZ_AZDF01000027.1"/>
</dbReference>
<keyword evidence="2" id="KW-1185">Reference proteome</keyword>
<evidence type="ECO:0000313" key="1">
    <source>
        <dbReference type="EMBL" id="EEI23251.1"/>
    </source>
</evidence>
<dbReference type="SMR" id="C0XMZ0"/>
<reference evidence="1 2" key="1">
    <citation type="submission" date="2009-01" db="EMBL/GenBank/DDBJ databases">
        <authorList>
            <person name="Qin X."/>
            <person name="Bachman B."/>
            <person name="Battles P."/>
            <person name="Bell A."/>
            <person name="Bess C."/>
            <person name="Bickham C."/>
            <person name="Chaboub L."/>
            <person name="Chen D."/>
            <person name="Coyle M."/>
            <person name="Deiros D.R."/>
            <person name="Dinh H."/>
            <person name="Forbes L."/>
            <person name="Fowler G."/>
            <person name="Francisco L."/>
            <person name="Fu Q."/>
            <person name="Gubbala S."/>
            <person name="Hale W."/>
            <person name="Han Y."/>
            <person name="Hemphill L."/>
            <person name="Highlander S.K."/>
            <person name="Hirani K."/>
            <person name="Hogues M."/>
            <person name="Jackson L."/>
            <person name="Jakkamsetti A."/>
            <person name="Javaid M."/>
            <person name="Jiang H."/>
            <person name="Korchina V."/>
            <person name="Kovar C."/>
            <person name="Lara F."/>
            <person name="Lee S."/>
            <person name="Mata R."/>
            <person name="Mathew T."/>
            <person name="Moen C."/>
            <person name="Morales K."/>
            <person name="Munidasa M."/>
            <person name="Nazareth L."/>
            <person name="Ngo R."/>
            <person name="Nguyen L."/>
            <person name="Okwuonu G."/>
            <person name="Ongeri F."/>
            <person name="Patil S."/>
            <person name="Petrosino J."/>
            <person name="Pham C."/>
            <person name="Pham P."/>
            <person name="Pu L.-L."/>
            <person name="Puazo M."/>
            <person name="Raj R."/>
            <person name="Reid J."/>
            <person name="Rouhana J."/>
            <person name="Saada N."/>
            <person name="Shang Y."/>
            <person name="Simmons D."/>
            <person name="Thornton R."/>
            <person name="Warren J."/>
            <person name="Weissenberger G."/>
            <person name="Zhang J."/>
            <person name="Zhang L."/>
            <person name="Zhou C."/>
            <person name="Zhu D."/>
            <person name="Muzny D."/>
            <person name="Worley K."/>
            <person name="Gibbs R."/>
        </authorList>
    </citation>
    <scope>NUCLEOTIDE SEQUENCE [LARGE SCALE GENOMIC DNA]</scope>
    <source>
        <strain evidence="2">ATCC 8290 / DSM 20176 / CCUG 30140 / JCM 1155 / KCTC 3500 / NBRC 15886 / NCIMB 8040 / NRRL B-1843 / 9</strain>
    </source>
</reference>
<gene>
    <name evidence="1" type="ORF">HMPREF0519_2601</name>
</gene>